<protein>
    <submittedName>
        <fullName evidence="2">Phospholipase A2</fullName>
        <ecNumber evidence="2">3.1.1.4</ecNumber>
    </submittedName>
</protein>
<dbReference type="Proteomes" id="UP001597183">
    <property type="component" value="Unassembled WGS sequence"/>
</dbReference>
<keyword evidence="3" id="KW-1185">Reference proteome</keyword>
<gene>
    <name evidence="2" type="ORF">ACFQ5G_41500</name>
</gene>
<evidence type="ECO:0000256" key="1">
    <source>
        <dbReference type="SAM" id="SignalP"/>
    </source>
</evidence>
<comment type="caution">
    <text evidence="2">The sequence shown here is derived from an EMBL/GenBank/DDBJ whole genome shotgun (WGS) entry which is preliminary data.</text>
</comment>
<reference evidence="3" key="1">
    <citation type="journal article" date="2019" name="Int. J. Syst. Evol. Microbiol.">
        <title>The Global Catalogue of Microorganisms (GCM) 10K type strain sequencing project: providing services to taxonomists for standard genome sequencing and annotation.</title>
        <authorList>
            <consortium name="The Broad Institute Genomics Platform"/>
            <consortium name="The Broad Institute Genome Sequencing Center for Infectious Disease"/>
            <person name="Wu L."/>
            <person name="Ma J."/>
        </authorList>
    </citation>
    <scope>NUCLEOTIDE SEQUENCE [LARGE SCALE GENOMIC DNA]</scope>
    <source>
        <strain evidence="3">CCM 7526</strain>
    </source>
</reference>
<dbReference type="EMBL" id="JBHTMK010000053">
    <property type="protein sequence ID" value="MFD1371842.1"/>
    <property type="molecule type" value="Genomic_DNA"/>
</dbReference>
<name>A0ABW4ALW0_9ACTN</name>
<proteinExistence type="predicted"/>
<organism evidence="2 3">
    <name type="scientific">Actinoplanes sichuanensis</name>
    <dbReference type="NCBI Taxonomy" id="512349"/>
    <lineage>
        <taxon>Bacteria</taxon>
        <taxon>Bacillati</taxon>
        <taxon>Actinomycetota</taxon>
        <taxon>Actinomycetes</taxon>
        <taxon>Micromonosporales</taxon>
        <taxon>Micromonosporaceae</taxon>
        <taxon>Actinoplanes</taxon>
    </lineage>
</organism>
<dbReference type="RefSeq" id="WP_317786949.1">
    <property type="nucleotide sequence ID" value="NZ_AP028461.1"/>
</dbReference>
<evidence type="ECO:0000313" key="3">
    <source>
        <dbReference type="Proteomes" id="UP001597183"/>
    </source>
</evidence>
<dbReference type="EC" id="3.1.1.4" evidence="2"/>
<dbReference type="Gene3D" id="1.20.90.10">
    <property type="entry name" value="Phospholipase A2 domain"/>
    <property type="match status" value="1"/>
</dbReference>
<dbReference type="InterPro" id="IPR015141">
    <property type="entry name" value="PLipase_A2_prok/fun"/>
</dbReference>
<feature type="chain" id="PRO_5045497584" evidence="1">
    <location>
        <begin position="29"/>
        <end position="260"/>
    </location>
</feature>
<evidence type="ECO:0000313" key="2">
    <source>
        <dbReference type="EMBL" id="MFD1371842.1"/>
    </source>
</evidence>
<keyword evidence="2" id="KW-0378">Hydrolase</keyword>
<sequence length="260" mass="26615">MKTKFRLLLAGAAAAVLVMSPLGTSAQAAPGDGRVVVVSEVPADGLPPVVVKGPDAPDSYRIAAAVPPGGSLSPARSSDPVASFSGEVVVRNAAGKVVGGYDAPYAVDAEGRVVTGSYRIDGTDLVQSVPADDTIAYPLTVLLPSFNPVSAPRAGVAAAAVTKITVPAGYVYNPSLGSLHDYCTSSPDSYLSADFRGPCARHDMCYEAPGDNKLNCDNTLYQHLGNNCNFAYPTSGPGRSSCLSVAAVYWAAVTAFGDDN</sequence>
<keyword evidence="1" id="KW-0732">Signal</keyword>
<accession>A0ABW4ALW0</accession>
<dbReference type="GO" id="GO:0004623">
    <property type="term" value="F:phospholipase A2 activity"/>
    <property type="evidence" value="ECO:0007669"/>
    <property type="project" value="UniProtKB-EC"/>
</dbReference>
<dbReference type="SUPFAM" id="SSF48619">
    <property type="entry name" value="Phospholipase A2, PLA2"/>
    <property type="match status" value="1"/>
</dbReference>
<feature type="signal peptide" evidence="1">
    <location>
        <begin position="1"/>
        <end position="28"/>
    </location>
</feature>
<dbReference type="Pfam" id="PF09056">
    <property type="entry name" value="Phospholip_A2_3"/>
    <property type="match status" value="1"/>
</dbReference>
<dbReference type="InterPro" id="IPR036444">
    <property type="entry name" value="PLipase_A2_dom_sf"/>
</dbReference>